<dbReference type="GO" id="GO:0015074">
    <property type="term" value="P:DNA integration"/>
    <property type="evidence" value="ECO:0007669"/>
    <property type="project" value="InterPro"/>
</dbReference>
<dbReference type="FunFam" id="3.30.420.10:FF:000063">
    <property type="entry name" value="Retrovirus-related Pol polyprotein from transposon 297-like Protein"/>
    <property type="match status" value="1"/>
</dbReference>
<dbReference type="InterPro" id="IPR001584">
    <property type="entry name" value="Integrase_cat-core"/>
</dbReference>
<dbReference type="SUPFAM" id="SSF53098">
    <property type="entry name" value="Ribonuclease H-like"/>
    <property type="match status" value="1"/>
</dbReference>
<protein>
    <recommendedName>
        <fullName evidence="5">Integrase catalytic domain-containing protein</fullName>
    </recommendedName>
</protein>
<evidence type="ECO:0000259" key="5">
    <source>
        <dbReference type="PROSITE" id="PS50994"/>
    </source>
</evidence>
<evidence type="ECO:0000256" key="1">
    <source>
        <dbReference type="ARBA" id="ARBA00022679"/>
    </source>
</evidence>
<reference evidence="6 7" key="1">
    <citation type="journal article" date="2019" name="Gigascience">
        <title>Whole-genome sequence of the oriental lung fluke Paragonimus westermani.</title>
        <authorList>
            <person name="Oey H."/>
            <person name="Zakrzewski M."/>
            <person name="Narain K."/>
            <person name="Devi K.R."/>
            <person name="Agatsuma T."/>
            <person name="Nawaratna S."/>
            <person name="Gobert G.N."/>
            <person name="Jones M.K."/>
            <person name="Ragan M.A."/>
            <person name="McManus D.P."/>
            <person name="Krause L."/>
        </authorList>
    </citation>
    <scope>NUCLEOTIDE SEQUENCE [LARGE SCALE GENOMIC DNA]</scope>
    <source>
        <strain evidence="6 7">IND2009</strain>
    </source>
</reference>
<proteinExistence type="predicted"/>
<dbReference type="SUPFAM" id="SSF50630">
    <property type="entry name" value="Acid proteases"/>
    <property type="match status" value="1"/>
</dbReference>
<gene>
    <name evidence="6" type="ORF">DEA37_0007238</name>
</gene>
<sequence length="1044" mass="118397">MSSDPELKQMMQAQVRLIELITTRFATMGSSSPSVDPTLVDHMARNIHEFLYDPDVGVSFESWYKRYKDFSTVELVNGHDETKVRLLLRKLGPAEHVRYLNYILPAKPQTLSFADTVEKLTRIFGDTRSLFNARFQRLQLAKRDDDDFVTYAGLVNRECGRFKLGSLTEDQIRCLVFICGLQAPSYADLRTRLLTMINQQPETKLERMVDECGRLINLKHDSTMIQNPDRAPRLVHMVSKPRSPTRAGQYSHDKSPSACRAQRWVLLETIGGQEQACLGPKIQASRQTGWQIIQYSGHFQSQCRRESQPPTITIISGALWRKLGSFPVHRSSQAATSACGDTVHLTGQLHCLVSFRAATINGTCYVSDTDLNLLGLDRIEQLDLLDLPIWSICNRVRSVDTHGDLSDHIPRQFAPVFQNGLGKPTGLPTQTAGTICSPSSGRSGTATFGTTWCPELGRILCMGRTDCRVEEVQWVHPDLCRFLHWAQCELGSELLPVPKDLFTMLNGGTCFAKLDLVEAYFQIQVAPESRELVTINTHRGLFQYTRIPFGVKTVPATFQQIIDAMISGLPGTAAYLDDIILMGRSTEELHSRIVAVLQRIQNYGFRLKSEKCQFFLPSIKTTYAASSTMLSVEFQSPPMTLEMQPQRTRPSYKSWNTFELVDLTFRCPEKSINYSFDVVVSSSLRRAVLHQFHSGHPGTSRMRAIARGFAYWPGMDDHISELVKHCSKCQQAAKLPKKQDPVPWDLPKGPWLRIHLDFAGPINGVMYLVLVDVHSKWPEIVPLHSATSSTTIAALRRIFSQHDFPEILVSDNGSQFSSTQFRDFCSRSNFQHVSTPPYHPQSNGQVERFVDTLKRALLISREEETMDEFLQTFLLVYRSTPNPAAPDGCSPSEVLMGRKLRTVLHAVIPTDTLLYQPGQTDVHCECSIGSPVYVCDYRPTHEEWIDELVKARRMKVLLEVSVGNSTWIHHRNQLRSRHPDASMRETQQALLLDILLDTFTIPTIVRSPIPTTDLCTNDRLFRRRWTDRVRRPVRPLQVTPRAKR</sequence>
<dbReference type="Gene3D" id="1.10.340.70">
    <property type="match status" value="1"/>
</dbReference>
<name>A0A5J4NN91_9TREM</name>
<comment type="caution">
    <text evidence="6">The sequence shown here is derived from an EMBL/GenBank/DDBJ whole genome shotgun (WGS) entry which is preliminary data.</text>
</comment>
<dbReference type="Pfam" id="PF00665">
    <property type="entry name" value="rve"/>
    <property type="match status" value="1"/>
</dbReference>
<dbReference type="Gene3D" id="3.30.70.270">
    <property type="match status" value="1"/>
</dbReference>
<evidence type="ECO:0000313" key="7">
    <source>
        <dbReference type="Proteomes" id="UP000324629"/>
    </source>
</evidence>
<dbReference type="InterPro" id="IPR055510">
    <property type="entry name" value="DUF7083"/>
</dbReference>
<evidence type="ECO:0000256" key="3">
    <source>
        <dbReference type="ARBA" id="ARBA00022722"/>
    </source>
</evidence>
<dbReference type="CDD" id="cd01647">
    <property type="entry name" value="RT_LTR"/>
    <property type="match status" value="1"/>
</dbReference>
<dbReference type="PANTHER" id="PTHR37984">
    <property type="entry name" value="PROTEIN CBG26694"/>
    <property type="match status" value="1"/>
</dbReference>
<dbReference type="Pfam" id="PF23309">
    <property type="entry name" value="DUF7083"/>
    <property type="match status" value="1"/>
</dbReference>
<dbReference type="Proteomes" id="UP000324629">
    <property type="component" value="Unassembled WGS sequence"/>
</dbReference>
<dbReference type="Gene3D" id="3.30.420.10">
    <property type="entry name" value="Ribonuclease H-like superfamily/Ribonuclease H"/>
    <property type="match status" value="1"/>
</dbReference>
<evidence type="ECO:0000313" key="6">
    <source>
        <dbReference type="EMBL" id="KAA3676508.1"/>
    </source>
</evidence>
<keyword evidence="3" id="KW-0540">Nuclease</keyword>
<evidence type="ECO:0000256" key="4">
    <source>
        <dbReference type="ARBA" id="ARBA00022759"/>
    </source>
</evidence>
<dbReference type="GO" id="GO:0003676">
    <property type="term" value="F:nucleic acid binding"/>
    <property type="evidence" value="ECO:0007669"/>
    <property type="project" value="InterPro"/>
</dbReference>
<keyword evidence="4" id="KW-0255">Endonuclease</keyword>
<dbReference type="Pfam" id="PF17921">
    <property type="entry name" value="Integrase_H2C2"/>
    <property type="match status" value="1"/>
</dbReference>
<dbReference type="InterPro" id="IPR000477">
    <property type="entry name" value="RT_dom"/>
</dbReference>
<dbReference type="SUPFAM" id="SSF56672">
    <property type="entry name" value="DNA/RNA polymerases"/>
    <property type="match status" value="1"/>
</dbReference>
<dbReference type="EMBL" id="QNGE01001946">
    <property type="protein sequence ID" value="KAA3676508.1"/>
    <property type="molecule type" value="Genomic_DNA"/>
</dbReference>
<keyword evidence="2" id="KW-0548">Nucleotidyltransferase</keyword>
<keyword evidence="4" id="KW-0378">Hydrolase</keyword>
<evidence type="ECO:0000256" key="2">
    <source>
        <dbReference type="ARBA" id="ARBA00022695"/>
    </source>
</evidence>
<dbReference type="GO" id="GO:0004519">
    <property type="term" value="F:endonuclease activity"/>
    <property type="evidence" value="ECO:0007669"/>
    <property type="project" value="UniProtKB-KW"/>
</dbReference>
<dbReference type="InterPro" id="IPR012337">
    <property type="entry name" value="RNaseH-like_sf"/>
</dbReference>
<dbReference type="InterPro" id="IPR041588">
    <property type="entry name" value="Integrase_H2C2"/>
</dbReference>
<dbReference type="PANTHER" id="PTHR37984:SF5">
    <property type="entry name" value="PROTEIN NYNRIN-LIKE"/>
    <property type="match status" value="1"/>
</dbReference>
<dbReference type="Pfam" id="PF00078">
    <property type="entry name" value="RVT_1"/>
    <property type="match status" value="1"/>
</dbReference>
<dbReference type="InterPro" id="IPR043128">
    <property type="entry name" value="Rev_trsase/Diguanyl_cyclase"/>
</dbReference>
<keyword evidence="7" id="KW-1185">Reference proteome</keyword>
<dbReference type="PROSITE" id="PS50994">
    <property type="entry name" value="INTEGRASE"/>
    <property type="match status" value="1"/>
</dbReference>
<dbReference type="GO" id="GO:0016779">
    <property type="term" value="F:nucleotidyltransferase activity"/>
    <property type="evidence" value="ECO:0007669"/>
    <property type="project" value="UniProtKB-KW"/>
</dbReference>
<dbReference type="InterPro" id="IPR050951">
    <property type="entry name" value="Retrovirus_Pol_polyprotein"/>
</dbReference>
<accession>A0A5J4NN91</accession>
<dbReference type="InterPro" id="IPR043502">
    <property type="entry name" value="DNA/RNA_pol_sf"/>
</dbReference>
<dbReference type="InterPro" id="IPR021109">
    <property type="entry name" value="Peptidase_aspartic_dom_sf"/>
</dbReference>
<feature type="domain" description="Integrase catalytic" evidence="5">
    <location>
        <begin position="746"/>
        <end position="899"/>
    </location>
</feature>
<dbReference type="AlphaFoldDB" id="A0A5J4NN91"/>
<dbReference type="InterPro" id="IPR036397">
    <property type="entry name" value="RNaseH_sf"/>
</dbReference>
<keyword evidence="1" id="KW-0808">Transferase</keyword>
<organism evidence="6 7">
    <name type="scientific">Paragonimus westermani</name>
    <dbReference type="NCBI Taxonomy" id="34504"/>
    <lineage>
        <taxon>Eukaryota</taxon>
        <taxon>Metazoa</taxon>
        <taxon>Spiralia</taxon>
        <taxon>Lophotrochozoa</taxon>
        <taxon>Platyhelminthes</taxon>
        <taxon>Trematoda</taxon>
        <taxon>Digenea</taxon>
        <taxon>Plagiorchiida</taxon>
        <taxon>Troglotremata</taxon>
        <taxon>Troglotrematidae</taxon>
        <taxon>Paragonimus</taxon>
    </lineage>
</organism>